<evidence type="ECO:0000259" key="1">
    <source>
        <dbReference type="PROSITE" id="PS51186"/>
    </source>
</evidence>
<dbReference type="InterPro" id="IPR016181">
    <property type="entry name" value="Acyl_CoA_acyltransferase"/>
</dbReference>
<gene>
    <name evidence="2" type="ORF">J3P46_19245</name>
</gene>
<name>A0AAJ4MPT7_9BURK</name>
<dbReference type="PANTHER" id="PTHR43441">
    <property type="entry name" value="RIBOSOMAL-PROTEIN-SERINE ACETYLTRANSFERASE"/>
    <property type="match status" value="1"/>
</dbReference>
<evidence type="ECO:0000313" key="3">
    <source>
        <dbReference type="Proteomes" id="UP000662821"/>
    </source>
</evidence>
<dbReference type="RefSeq" id="WP_070258128.1">
    <property type="nucleotide sequence ID" value="NZ_CBCRWJ010000004.1"/>
</dbReference>
<evidence type="ECO:0000313" key="2">
    <source>
        <dbReference type="EMBL" id="QSX94839.1"/>
    </source>
</evidence>
<dbReference type="InterPro" id="IPR000182">
    <property type="entry name" value="GNAT_dom"/>
</dbReference>
<dbReference type="PROSITE" id="PS51186">
    <property type="entry name" value="GNAT"/>
    <property type="match status" value="1"/>
</dbReference>
<dbReference type="AlphaFoldDB" id="A0AAJ4MPT7"/>
<dbReference type="Proteomes" id="UP000662821">
    <property type="component" value="Chromosome"/>
</dbReference>
<accession>A0AAJ4MPT7</accession>
<dbReference type="PANTHER" id="PTHR43441:SF2">
    <property type="entry name" value="FAMILY ACETYLTRANSFERASE, PUTATIVE (AFU_ORTHOLOGUE AFUA_7G00850)-RELATED"/>
    <property type="match status" value="1"/>
</dbReference>
<sequence>MLKGRLCIVRHLTAADLNTYIALINDLPARSEFFSMQFKSPEAIRREFMQTGLVTEDSELFLIEDHHQHIIGSITHFKGRTPACREIGYRLFDPKWGGRGYGGEATRLVVDYLFNAYPYHRLELLMDPQNTASERIAQRCGFTEEGVKRQAFFINGVMRDVKMYSLLRPEWQAFAPIVSG</sequence>
<dbReference type="Pfam" id="PF13302">
    <property type="entry name" value="Acetyltransf_3"/>
    <property type="match status" value="1"/>
</dbReference>
<dbReference type="InterPro" id="IPR051908">
    <property type="entry name" value="Ribosomal_N-acetyltransferase"/>
</dbReference>
<dbReference type="GO" id="GO:0008999">
    <property type="term" value="F:protein-N-terminal-alanine acetyltransferase activity"/>
    <property type="evidence" value="ECO:0007669"/>
    <property type="project" value="TreeGrafter"/>
</dbReference>
<dbReference type="SUPFAM" id="SSF55729">
    <property type="entry name" value="Acyl-CoA N-acyltransferases (Nat)"/>
    <property type="match status" value="1"/>
</dbReference>
<organism evidence="2 3">
    <name type="scientific">Janthinobacterium lividum</name>
    <dbReference type="NCBI Taxonomy" id="29581"/>
    <lineage>
        <taxon>Bacteria</taxon>
        <taxon>Pseudomonadati</taxon>
        <taxon>Pseudomonadota</taxon>
        <taxon>Betaproteobacteria</taxon>
        <taxon>Burkholderiales</taxon>
        <taxon>Oxalobacteraceae</taxon>
        <taxon>Janthinobacterium</taxon>
    </lineage>
</organism>
<dbReference type="EMBL" id="CP071520">
    <property type="protein sequence ID" value="QSX94839.1"/>
    <property type="molecule type" value="Genomic_DNA"/>
</dbReference>
<dbReference type="Gene3D" id="3.40.630.30">
    <property type="match status" value="1"/>
</dbReference>
<protein>
    <submittedName>
        <fullName evidence="2">GNAT family N-acetyltransferase</fullName>
    </submittedName>
</protein>
<proteinExistence type="predicted"/>
<dbReference type="GO" id="GO:1990189">
    <property type="term" value="F:protein N-terminal-serine acetyltransferase activity"/>
    <property type="evidence" value="ECO:0007669"/>
    <property type="project" value="TreeGrafter"/>
</dbReference>
<reference evidence="2 3" key="1">
    <citation type="submission" date="2021-03" db="EMBL/GenBank/DDBJ databases">
        <title>Draft genome sequence of Janthinobacterium sp. strain PLB02 isolated from infected primmorphs (Lubomirskia baicalensis).</title>
        <authorList>
            <person name="Chernogor L.I."/>
            <person name="Belikov S.I."/>
            <person name="Petrushin I.S."/>
        </authorList>
    </citation>
    <scope>NUCLEOTIDE SEQUENCE [LARGE SCALE GENOMIC DNA]</scope>
    <source>
        <strain evidence="2 3">PLB02</strain>
    </source>
</reference>
<feature type="domain" description="N-acetyltransferase" evidence="1">
    <location>
        <begin position="7"/>
        <end position="168"/>
    </location>
</feature>
<dbReference type="GO" id="GO:0005737">
    <property type="term" value="C:cytoplasm"/>
    <property type="evidence" value="ECO:0007669"/>
    <property type="project" value="TreeGrafter"/>
</dbReference>